<name>A0AAN6VHV3_9PEZI</name>
<protein>
    <submittedName>
        <fullName evidence="1">Uncharacterized protein</fullName>
    </submittedName>
</protein>
<reference evidence="1" key="1">
    <citation type="journal article" date="2023" name="Mol. Phylogenet. Evol.">
        <title>Genome-scale phylogeny and comparative genomics of the fungal order Sordariales.</title>
        <authorList>
            <person name="Hensen N."/>
            <person name="Bonometti L."/>
            <person name="Westerberg I."/>
            <person name="Brannstrom I.O."/>
            <person name="Guillou S."/>
            <person name="Cros-Aarteil S."/>
            <person name="Calhoun S."/>
            <person name="Haridas S."/>
            <person name="Kuo A."/>
            <person name="Mondo S."/>
            <person name="Pangilinan J."/>
            <person name="Riley R."/>
            <person name="LaButti K."/>
            <person name="Andreopoulos B."/>
            <person name="Lipzen A."/>
            <person name="Chen C."/>
            <person name="Yan M."/>
            <person name="Daum C."/>
            <person name="Ng V."/>
            <person name="Clum A."/>
            <person name="Steindorff A."/>
            <person name="Ohm R.A."/>
            <person name="Martin F."/>
            <person name="Silar P."/>
            <person name="Natvig D.O."/>
            <person name="Lalanne C."/>
            <person name="Gautier V."/>
            <person name="Ament-Velasquez S.L."/>
            <person name="Kruys A."/>
            <person name="Hutchinson M.I."/>
            <person name="Powell A.J."/>
            <person name="Barry K."/>
            <person name="Miller A.N."/>
            <person name="Grigoriev I.V."/>
            <person name="Debuchy R."/>
            <person name="Gladieux P."/>
            <person name="Hiltunen Thoren M."/>
            <person name="Johannesson H."/>
        </authorList>
    </citation>
    <scope>NUCLEOTIDE SEQUENCE</scope>
    <source>
        <strain evidence="1">CBS 538.74</strain>
    </source>
</reference>
<sequence length="83" mass="9187">MGVQVGCCSVCRVEFEASLLALGIANYTKTTRNGKTLYTIHIPGSPSTWPKASLRAICWKQLKLDFAYHASTRRGDVICCTNY</sequence>
<comment type="caution">
    <text evidence="1">The sequence shown here is derived from an EMBL/GenBank/DDBJ whole genome shotgun (WGS) entry which is preliminary data.</text>
</comment>
<evidence type="ECO:0000313" key="1">
    <source>
        <dbReference type="EMBL" id="KAK4151121.1"/>
    </source>
</evidence>
<dbReference type="AlphaFoldDB" id="A0AAN6VHV3"/>
<accession>A0AAN6VHV3</accession>
<organism evidence="1 2">
    <name type="scientific">Chaetomidium leptoderma</name>
    <dbReference type="NCBI Taxonomy" id="669021"/>
    <lineage>
        <taxon>Eukaryota</taxon>
        <taxon>Fungi</taxon>
        <taxon>Dikarya</taxon>
        <taxon>Ascomycota</taxon>
        <taxon>Pezizomycotina</taxon>
        <taxon>Sordariomycetes</taxon>
        <taxon>Sordariomycetidae</taxon>
        <taxon>Sordariales</taxon>
        <taxon>Chaetomiaceae</taxon>
        <taxon>Chaetomidium</taxon>
    </lineage>
</organism>
<dbReference type="Proteomes" id="UP001302745">
    <property type="component" value="Unassembled WGS sequence"/>
</dbReference>
<reference evidence="1" key="2">
    <citation type="submission" date="2023-05" db="EMBL/GenBank/DDBJ databases">
        <authorList>
            <consortium name="Lawrence Berkeley National Laboratory"/>
            <person name="Steindorff A."/>
            <person name="Hensen N."/>
            <person name="Bonometti L."/>
            <person name="Westerberg I."/>
            <person name="Brannstrom I.O."/>
            <person name="Guillou S."/>
            <person name="Cros-Aarteil S."/>
            <person name="Calhoun S."/>
            <person name="Haridas S."/>
            <person name="Kuo A."/>
            <person name="Mondo S."/>
            <person name="Pangilinan J."/>
            <person name="Riley R."/>
            <person name="Labutti K."/>
            <person name="Andreopoulos B."/>
            <person name="Lipzen A."/>
            <person name="Chen C."/>
            <person name="Yanf M."/>
            <person name="Daum C."/>
            <person name="Ng V."/>
            <person name="Clum A."/>
            <person name="Ohm R."/>
            <person name="Martin F."/>
            <person name="Silar P."/>
            <person name="Natvig D."/>
            <person name="Lalanne C."/>
            <person name="Gautier V."/>
            <person name="Ament-Velasquez S.L."/>
            <person name="Kruys A."/>
            <person name="Hutchinson M.I."/>
            <person name="Powell A.J."/>
            <person name="Barry K."/>
            <person name="Miller A.N."/>
            <person name="Grigoriev I.V."/>
            <person name="Debuchy R."/>
            <person name="Gladieux P."/>
            <person name="Thoren M.H."/>
            <person name="Johannesson H."/>
        </authorList>
    </citation>
    <scope>NUCLEOTIDE SEQUENCE</scope>
    <source>
        <strain evidence="1">CBS 538.74</strain>
    </source>
</reference>
<dbReference type="EMBL" id="MU857032">
    <property type="protein sequence ID" value="KAK4151121.1"/>
    <property type="molecule type" value="Genomic_DNA"/>
</dbReference>
<proteinExistence type="predicted"/>
<evidence type="ECO:0000313" key="2">
    <source>
        <dbReference type="Proteomes" id="UP001302745"/>
    </source>
</evidence>
<gene>
    <name evidence="1" type="ORF">C8A00DRAFT_36255</name>
</gene>
<keyword evidence="2" id="KW-1185">Reference proteome</keyword>